<dbReference type="AlphaFoldDB" id="A0A4R4DJ32"/>
<evidence type="ECO:0000313" key="8">
    <source>
        <dbReference type="Proteomes" id="UP000295023"/>
    </source>
</evidence>
<dbReference type="CDD" id="cd07398">
    <property type="entry name" value="MPP_YbbF-LpxH"/>
    <property type="match status" value="1"/>
</dbReference>
<keyword evidence="2" id="KW-0997">Cell inner membrane</keyword>
<dbReference type="EMBL" id="SKBM01000014">
    <property type="protein sequence ID" value="TCZ59683.1"/>
    <property type="molecule type" value="Genomic_DNA"/>
</dbReference>
<keyword evidence="8" id="KW-1185">Reference proteome</keyword>
<dbReference type="GO" id="GO:0016020">
    <property type="term" value="C:membrane"/>
    <property type="evidence" value="ECO:0007669"/>
    <property type="project" value="GOC"/>
</dbReference>
<dbReference type="InterPro" id="IPR004843">
    <property type="entry name" value="Calcineurin-like_PHP"/>
</dbReference>
<organism evidence="7 8">
    <name type="scientific">Roseicella aquatilis</name>
    <dbReference type="NCBI Taxonomy" id="2527868"/>
    <lineage>
        <taxon>Bacteria</taxon>
        <taxon>Pseudomonadati</taxon>
        <taxon>Pseudomonadota</taxon>
        <taxon>Alphaproteobacteria</taxon>
        <taxon>Acetobacterales</taxon>
        <taxon>Roseomonadaceae</taxon>
        <taxon>Roseicella</taxon>
    </lineage>
</organism>
<evidence type="ECO:0000313" key="7">
    <source>
        <dbReference type="EMBL" id="TCZ59683.1"/>
    </source>
</evidence>
<evidence type="ECO:0000256" key="4">
    <source>
        <dbReference type="ARBA" id="ARBA00023136"/>
    </source>
</evidence>
<evidence type="ECO:0000256" key="3">
    <source>
        <dbReference type="ARBA" id="ARBA00022723"/>
    </source>
</evidence>
<comment type="caution">
    <text evidence="7">The sequence shown here is derived from an EMBL/GenBank/DDBJ whole genome shotgun (WGS) entry which is preliminary data.</text>
</comment>
<evidence type="ECO:0000256" key="5">
    <source>
        <dbReference type="ARBA" id="ARBA00023211"/>
    </source>
</evidence>
<evidence type="ECO:0000259" key="6">
    <source>
        <dbReference type="Pfam" id="PF00149"/>
    </source>
</evidence>
<evidence type="ECO:0000256" key="1">
    <source>
        <dbReference type="ARBA" id="ARBA00022475"/>
    </source>
</evidence>
<keyword evidence="3" id="KW-0479">Metal-binding</keyword>
<accession>A0A4R4DJ32</accession>
<keyword evidence="4" id="KW-0472">Membrane</keyword>
<gene>
    <name evidence="7" type="ORF">EXY23_15300</name>
</gene>
<dbReference type="InterPro" id="IPR043461">
    <property type="entry name" value="LpxH-like"/>
</dbReference>
<dbReference type="PANTHER" id="PTHR34990:SF2">
    <property type="entry name" value="BLL8164 PROTEIN"/>
    <property type="match status" value="1"/>
</dbReference>
<dbReference type="Gene3D" id="3.60.21.10">
    <property type="match status" value="1"/>
</dbReference>
<dbReference type="SUPFAM" id="SSF56300">
    <property type="entry name" value="Metallo-dependent phosphatases"/>
    <property type="match status" value="1"/>
</dbReference>
<name>A0A4R4DJ32_9PROT</name>
<proteinExistence type="predicted"/>
<dbReference type="InterPro" id="IPR029052">
    <property type="entry name" value="Metallo-depent_PP-like"/>
</dbReference>
<dbReference type="PANTHER" id="PTHR34990">
    <property type="entry name" value="UDP-2,3-DIACYLGLUCOSAMINE HYDROLASE-RELATED"/>
    <property type="match status" value="1"/>
</dbReference>
<keyword evidence="1" id="KW-1003">Cell membrane</keyword>
<protein>
    <submittedName>
        <fullName evidence="7">UDP-2,3-diacylglucosamine diphosphatase</fullName>
    </submittedName>
</protein>
<evidence type="ECO:0000256" key="2">
    <source>
        <dbReference type="ARBA" id="ARBA00022519"/>
    </source>
</evidence>
<reference evidence="7 8" key="1">
    <citation type="submission" date="2019-03" db="EMBL/GenBank/DDBJ databases">
        <title>Paracraurococcus aquatilis NE82 genome sequence.</title>
        <authorList>
            <person name="Zhao Y."/>
            <person name="Du Z."/>
        </authorList>
    </citation>
    <scope>NUCLEOTIDE SEQUENCE [LARGE SCALE GENOMIC DNA]</scope>
    <source>
        <strain evidence="7 8">NE82</strain>
    </source>
</reference>
<sequence length="265" mass="30372">MTEPKLRFRSIFLSDVHLGTRGCQSEVLLDFLQSSDCDTLYLVGDIIDGWRLRKAWYWHESFDAVLRQVLEMARRGVKVVYIPGNHDELLRDWLGLEIAGVRLVPEAVHQAADGRRYLVLHGDEFDGVIRYAKFLAHLGDWAYDWALVLNRLFNVVRRHLGYPYWSLSQWLKLQVKGAVKAIDRFEVALAGEARRRGLDGVICGHIHHAEMRMVQGIAYMNDGDWVESCSALVEHEDGRFELLDWAARRRVSLPAAPRPPEAALA</sequence>
<dbReference type="GO" id="GO:0008758">
    <property type="term" value="F:UDP-2,3-diacylglucosamine hydrolase activity"/>
    <property type="evidence" value="ECO:0007669"/>
    <property type="project" value="TreeGrafter"/>
</dbReference>
<dbReference type="Proteomes" id="UP000295023">
    <property type="component" value="Unassembled WGS sequence"/>
</dbReference>
<dbReference type="GO" id="GO:0009245">
    <property type="term" value="P:lipid A biosynthetic process"/>
    <property type="evidence" value="ECO:0007669"/>
    <property type="project" value="TreeGrafter"/>
</dbReference>
<dbReference type="OrthoDB" id="9802481at2"/>
<keyword evidence="5" id="KW-0464">Manganese</keyword>
<dbReference type="Pfam" id="PF00149">
    <property type="entry name" value="Metallophos"/>
    <property type="match status" value="1"/>
</dbReference>
<feature type="domain" description="Calcineurin-like phosphoesterase" evidence="6">
    <location>
        <begin position="9"/>
        <end position="208"/>
    </location>
</feature>
<dbReference type="GO" id="GO:0046872">
    <property type="term" value="F:metal ion binding"/>
    <property type="evidence" value="ECO:0007669"/>
    <property type="project" value="UniProtKB-KW"/>
</dbReference>